<gene>
    <name evidence="1" type="ORF">KGM_211956</name>
</gene>
<evidence type="ECO:0000313" key="1">
    <source>
        <dbReference type="EMBL" id="OWR53372.1"/>
    </source>
</evidence>
<dbReference type="PANTHER" id="PTHR21844:SF2">
    <property type="entry name" value="PROLINE-RICH AKT1 SUBSTRATE 1"/>
    <property type="match status" value="1"/>
</dbReference>
<dbReference type="PANTHER" id="PTHR21844">
    <property type="entry name" value="AKT1 SUBSTRATE 1 PROTEIN"/>
    <property type="match status" value="1"/>
</dbReference>
<keyword evidence="2" id="KW-1185">Reference proteome</keyword>
<dbReference type="STRING" id="278856.A0A212FI04"/>
<dbReference type="eggNOG" id="ENOG502TCQR">
    <property type="taxonomic scope" value="Eukaryota"/>
</dbReference>
<dbReference type="GO" id="GO:0005737">
    <property type="term" value="C:cytoplasm"/>
    <property type="evidence" value="ECO:0007669"/>
    <property type="project" value="TreeGrafter"/>
</dbReference>
<evidence type="ECO:0000313" key="2">
    <source>
        <dbReference type="Proteomes" id="UP000007151"/>
    </source>
</evidence>
<dbReference type="Proteomes" id="UP000007151">
    <property type="component" value="Unassembled WGS sequence"/>
</dbReference>
<dbReference type="GO" id="GO:0032007">
    <property type="term" value="P:negative regulation of TOR signaling"/>
    <property type="evidence" value="ECO:0007669"/>
    <property type="project" value="InterPro"/>
</dbReference>
<organism evidence="1 2">
    <name type="scientific">Danaus plexippus plexippus</name>
    <dbReference type="NCBI Taxonomy" id="278856"/>
    <lineage>
        <taxon>Eukaryota</taxon>
        <taxon>Metazoa</taxon>
        <taxon>Ecdysozoa</taxon>
        <taxon>Arthropoda</taxon>
        <taxon>Hexapoda</taxon>
        <taxon>Insecta</taxon>
        <taxon>Pterygota</taxon>
        <taxon>Neoptera</taxon>
        <taxon>Endopterygota</taxon>
        <taxon>Lepidoptera</taxon>
        <taxon>Glossata</taxon>
        <taxon>Ditrysia</taxon>
        <taxon>Papilionoidea</taxon>
        <taxon>Nymphalidae</taxon>
        <taxon>Danainae</taxon>
        <taxon>Danaini</taxon>
        <taxon>Danaina</taxon>
        <taxon>Danaus</taxon>
        <taxon>Danaus</taxon>
    </lineage>
</organism>
<dbReference type="KEGG" id="dpl:KGM_211956"/>
<proteinExistence type="predicted"/>
<dbReference type="InterPro" id="IPR026682">
    <property type="entry name" value="AKT1S1"/>
</dbReference>
<dbReference type="AlphaFoldDB" id="A0A212FI04"/>
<sequence>MALFVCKCLNVSLESDKLEDILDIGKLELSLAEQRDIFFSEKLLACPANSLKTHVVQPALIGHRIVGRFSLETCLACGQTTRALLQERNLVLLAKPLQTTQEHINNLKKSENFSPVFHLLVPEVTNEVEMKENIDTNNQYYSDRNGCSPSLQVIGALKKQLNQTLESQLEAIEETVRQFKDQKYAEYEEYRVRAQRDHKILSSIINKTRTNFDNDGWNNSLDKLPSPTLQRRRLSSIKDAKKFTKYVKSNAQIPHEEDSLDAEDIFDLEGMDSCNYMASDNEDYDSDQLSNDESMAPRARPGAAAVSLARSLPVRVPVVMSRREDITHEEDYEETQDIAASIKALARSVHGDVFELPRPRFSTQI</sequence>
<dbReference type="EMBL" id="AGBW02008449">
    <property type="protein sequence ID" value="OWR53372.1"/>
    <property type="molecule type" value="Genomic_DNA"/>
</dbReference>
<dbReference type="GO" id="GO:0048011">
    <property type="term" value="P:neurotrophin TRK receptor signaling pathway"/>
    <property type="evidence" value="ECO:0007669"/>
    <property type="project" value="InterPro"/>
</dbReference>
<accession>A0A212FI04</accession>
<protein>
    <submittedName>
        <fullName evidence="1">Lobe protein</fullName>
    </submittedName>
</protein>
<reference evidence="1 2" key="1">
    <citation type="journal article" date="2011" name="Cell">
        <title>The monarch butterfly genome yields insights into long-distance migration.</title>
        <authorList>
            <person name="Zhan S."/>
            <person name="Merlin C."/>
            <person name="Boore J.L."/>
            <person name="Reppert S.M."/>
        </authorList>
    </citation>
    <scope>NUCLEOTIDE SEQUENCE [LARGE SCALE GENOMIC DNA]</scope>
    <source>
        <strain evidence="1">F-2</strain>
    </source>
</reference>
<name>A0A212FI04_DANPL</name>
<comment type="caution">
    <text evidence="1">The sequence shown here is derived from an EMBL/GenBank/DDBJ whole genome shotgun (WGS) entry which is preliminary data.</text>
</comment>
<dbReference type="OrthoDB" id="9992964at2759"/>